<evidence type="ECO:0000313" key="2">
    <source>
        <dbReference type="Proteomes" id="UP001159405"/>
    </source>
</evidence>
<gene>
    <name evidence="1" type="ORF">PLOB_00042036</name>
</gene>
<organism evidence="1 2">
    <name type="scientific">Porites lobata</name>
    <dbReference type="NCBI Taxonomy" id="104759"/>
    <lineage>
        <taxon>Eukaryota</taxon>
        <taxon>Metazoa</taxon>
        <taxon>Cnidaria</taxon>
        <taxon>Anthozoa</taxon>
        <taxon>Hexacorallia</taxon>
        <taxon>Scleractinia</taxon>
        <taxon>Fungiina</taxon>
        <taxon>Poritidae</taxon>
        <taxon>Porites</taxon>
    </lineage>
</organism>
<comment type="caution">
    <text evidence="1">The sequence shown here is derived from an EMBL/GenBank/DDBJ whole genome shotgun (WGS) entry which is preliminary data.</text>
</comment>
<reference evidence="1 2" key="1">
    <citation type="submission" date="2022-05" db="EMBL/GenBank/DDBJ databases">
        <authorList>
            <consortium name="Genoscope - CEA"/>
            <person name="William W."/>
        </authorList>
    </citation>
    <scope>NUCLEOTIDE SEQUENCE [LARGE SCALE GENOMIC DNA]</scope>
</reference>
<dbReference type="Pfam" id="PF13385">
    <property type="entry name" value="Laminin_G_3"/>
    <property type="match status" value="1"/>
</dbReference>
<name>A0ABN8PDJ8_9CNID</name>
<dbReference type="EMBL" id="CALNXK010000067">
    <property type="protein sequence ID" value="CAH3141627.1"/>
    <property type="molecule type" value="Genomic_DNA"/>
</dbReference>
<dbReference type="Gene3D" id="2.60.120.200">
    <property type="match status" value="1"/>
</dbReference>
<dbReference type="SUPFAM" id="SSF49899">
    <property type="entry name" value="Concanavalin A-like lectins/glucanases"/>
    <property type="match status" value="1"/>
</dbReference>
<accession>A0ABN8PDJ8</accession>
<evidence type="ECO:0000313" key="1">
    <source>
        <dbReference type="EMBL" id="CAH3141627.1"/>
    </source>
</evidence>
<protein>
    <submittedName>
        <fullName evidence="1">Uncharacterized protein</fullName>
    </submittedName>
</protein>
<keyword evidence="2" id="KW-1185">Reference proteome</keyword>
<sequence length="454" mass="50643">MTVEQLIQGDVILRVRVSITQCFQSIPKQGSRINELLSSFENNSTTVPENTVMVLVDGFTTELQPAIERVLAGGAGSKQIFKLLFWNKLGSNFKLTKFWSCLHAKILGASDQVISQWSWVETSEQIDNEVNKGQTCWTNCTKSCGGGTQVTCANYTVVTRACNTMRCPGDPEWTKCTLTCGGGMQTNVDNSSIVRTCNTMSCPGDAGCLSAYLSFDHAYNNIVYDESHNGNAGTMNGCARIVNNGRFGKGLQLSKDGNVTFDVERFHNRPTDAITVSLWLNLSQINGSHELFFACGMPELYNMGDYHFAIDNGRVRWFEELPGANMRFNISSNGAILSNSWYHIAGSYRKSNGRARLYINGRLANELILATPLKRTAVPVPNNSMQAQWKCASLGASRKEKPLQGIMDEFRIFKCELLPEEIMDLYSKNSVKRFKIPLRPAHKLPWNFLTQEKN</sequence>
<dbReference type="Proteomes" id="UP001159405">
    <property type="component" value="Unassembled WGS sequence"/>
</dbReference>
<dbReference type="InterPro" id="IPR013320">
    <property type="entry name" value="ConA-like_dom_sf"/>
</dbReference>
<proteinExistence type="predicted"/>